<name>A0ABD0KD88_9CAEN</name>
<organism evidence="1 2">
    <name type="scientific">Batillaria attramentaria</name>
    <dbReference type="NCBI Taxonomy" id="370345"/>
    <lineage>
        <taxon>Eukaryota</taxon>
        <taxon>Metazoa</taxon>
        <taxon>Spiralia</taxon>
        <taxon>Lophotrochozoa</taxon>
        <taxon>Mollusca</taxon>
        <taxon>Gastropoda</taxon>
        <taxon>Caenogastropoda</taxon>
        <taxon>Sorbeoconcha</taxon>
        <taxon>Cerithioidea</taxon>
        <taxon>Batillariidae</taxon>
        <taxon>Batillaria</taxon>
    </lineage>
</organism>
<sequence length="121" mass="12834">MNKHSLLRHTIKKTQILTKVVLLSRGGDLITGTPRVRPRCTCLEWLSAVNCLSGGPTDDALGDRRGSGQFAARQATGARLAIGHFASLIVSLASRVKLRCTIMHCCTRGSGSETGRCGTAG</sequence>
<accession>A0ABD0KD88</accession>
<keyword evidence="2" id="KW-1185">Reference proteome</keyword>
<evidence type="ECO:0000313" key="2">
    <source>
        <dbReference type="Proteomes" id="UP001519460"/>
    </source>
</evidence>
<reference evidence="1 2" key="1">
    <citation type="journal article" date="2023" name="Sci. Data">
        <title>Genome assembly of the Korean intertidal mud-creeper Batillaria attramentaria.</title>
        <authorList>
            <person name="Patra A.K."/>
            <person name="Ho P.T."/>
            <person name="Jun S."/>
            <person name="Lee S.J."/>
            <person name="Kim Y."/>
            <person name="Won Y.J."/>
        </authorList>
    </citation>
    <scope>NUCLEOTIDE SEQUENCE [LARGE SCALE GENOMIC DNA]</scope>
    <source>
        <strain evidence="1">Wonlab-2016</strain>
    </source>
</reference>
<proteinExistence type="predicted"/>
<dbReference type="Proteomes" id="UP001519460">
    <property type="component" value="Unassembled WGS sequence"/>
</dbReference>
<protein>
    <submittedName>
        <fullName evidence="1">Uncharacterized protein</fullName>
    </submittedName>
</protein>
<evidence type="ECO:0000313" key="1">
    <source>
        <dbReference type="EMBL" id="KAK7484982.1"/>
    </source>
</evidence>
<dbReference type="EMBL" id="JACVVK020000201">
    <property type="protein sequence ID" value="KAK7484982.1"/>
    <property type="molecule type" value="Genomic_DNA"/>
</dbReference>
<comment type="caution">
    <text evidence="1">The sequence shown here is derived from an EMBL/GenBank/DDBJ whole genome shotgun (WGS) entry which is preliminary data.</text>
</comment>
<dbReference type="AlphaFoldDB" id="A0ABD0KD88"/>
<gene>
    <name evidence="1" type="ORF">BaRGS_00023760</name>
</gene>